<organism evidence="2 3">
    <name type="scientific">[Candida] anglica</name>
    <dbReference type="NCBI Taxonomy" id="148631"/>
    <lineage>
        <taxon>Eukaryota</taxon>
        <taxon>Fungi</taxon>
        <taxon>Dikarya</taxon>
        <taxon>Ascomycota</taxon>
        <taxon>Saccharomycotina</taxon>
        <taxon>Pichiomycetes</taxon>
        <taxon>Debaryomycetaceae</taxon>
        <taxon>Kurtzmaniella</taxon>
    </lineage>
</organism>
<keyword evidence="1" id="KW-0812">Transmembrane</keyword>
<keyword evidence="3" id="KW-1185">Reference proteome</keyword>
<proteinExistence type="predicted"/>
<gene>
    <name evidence="2" type="ORF">CAAN4_F01948</name>
</gene>
<keyword evidence="1" id="KW-0472">Membrane</keyword>
<dbReference type="EMBL" id="OZ004258">
    <property type="protein sequence ID" value="CAK7911322.1"/>
    <property type="molecule type" value="Genomic_DNA"/>
</dbReference>
<evidence type="ECO:0000313" key="2">
    <source>
        <dbReference type="EMBL" id="CAK7911322.1"/>
    </source>
</evidence>
<name>A0ABP0EHX0_9ASCO</name>
<evidence type="ECO:0000256" key="1">
    <source>
        <dbReference type="SAM" id="Phobius"/>
    </source>
</evidence>
<feature type="transmembrane region" description="Helical" evidence="1">
    <location>
        <begin position="42"/>
        <end position="59"/>
    </location>
</feature>
<sequence>MQGSYKNQGLPRPYYMKPTAMKKNSPYNKAPQSFFSTPRRKVLGYIVLIFLFGTCMYLISQDIKTQPDPVYTVVKPDASINLDKMVISAKDADKEADKVGLAGNLAQGSKGEIGMGVAEAPKGGIANEAPVVGNDKNDVVDGGQGGKPLKRGGVQAIKEV</sequence>
<keyword evidence="1" id="KW-1133">Transmembrane helix</keyword>
<dbReference type="Proteomes" id="UP001497600">
    <property type="component" value="Chromosome F"/>
</dbReference>
<accession>A0ABP0EHX0</accession>
<protein>
    <submittedName>
        <fullName evidence="2">Uncharacterized protein</fullName>
    </submittedName>
</protein>
<evidence type="ECO:0000313" key="3">
    <source>
        <dbReference type="Proteomes" id="UP001497600"/>
    </source>
</evidence>
<reference evidence="2 3" key="1">
    <citation type="submission" date="2024-01" db="EMBL/GenBank/DDBJ databases">
        <authorList>
            <consortium name="Genoscope - CEA"/>
            <person name="William W."/>
        </authorList>
    </citation>
    <scope>NUCLEOTIDE SEQUENCE [LARGE SCALE GENOMIC DNA]</scope>
    <source>
        <strain evidence="2 3">29B2s-10</strain>
    </source>
</reference>